<dbReference type="InterPro" id="IPR036318">
    <property type="entry name" value="FAD-bd_PCMH-like_sf"/>
</dbReference>
<evidence type="ECO:0000259" key="6">
    <source>
        <dbReference type="PROSITE" id="PS51387"/>
    </source>
</evidence>
<evidence type="ECO:0000256" key="2">
    <source>
        <dbReference type="ARBA" id="ARBA00008000"/>
    </source>
</evidence>
<dbReference type="FunFam" id="1.10.45.10:FF:000001">
    <property type="entry name" value="D-lactate dehydrogenase mitochondrial"/>
    <property type="match status" value="1"/>
</dbReference>
<proteinExistence type="inferred from homology"/>
<dbReference type="SUPFAM" id="SSF56176">
    <property type="entry name" value="FAD-binding/transporter-associated domain-like"/>
    <property type="match status" value="1"/>
</dbReference>
<feature type="domain" description="FAD-binding PCMH-type" evidence="6">
    <location>
        <begin position="30"/>
        <end position="209"/>
    </location>
</feature>
<dbReference type="PANTHER" id="PTHR42934:SF3">
    <property type="entry name" value="D-LACTATE DEHYDROGENASE"/>
    <property type="match status" value="1"/>
</dbReference>
<dbReference type="Gene3D" id="1.10.45.10">
    <property type="entry name" value="Vanillyl-alcohol Oxidase, Chain A, domain 4"/>
    <property type="match status" value="1"/>
</dbReference>
<comment type="similarity">
    <text evidence="2">Belongs to the FAD-binding oxidoreductase/transferase type 4 family.</text>
</comment>
<protein>
    <submittedName>
        <fullName evidence="7">Glycolate dehydrogenase, subunit GlcD</fullName>
        <ecNumber evidence="7">1.1.99.14</ecNumber>
    </submittedName>
</protein>
<dbReference type="InterPro" id="IPR016169">
    <property type="entry name" value="FAD-bd_PCMH_sub2"/>
</dbReference>
<dbReference type="PANTHER" id="PTHR42934">
    <property type="entry name" value="GLYCOLATE OXIDASE SUBUNIT GLCD"/>
    <property type="match status" value="1"/>
</dbReference>
<dbReference type="AlphaFoldDB" id="A0A3B1DD29"/>
<dbReference type="InterPro" id="IPR016171">
    <property type="entry name" value="Vanillyl_alc_oxidase_C-sub2"/>
</dbReference>
<dbReference type="InterPro" id="IPR051914">
    <property type="entry name" value="FAD-linked_OxidoTrans_Type4"/>
</dbReference>
<name>A0A3B1DD29_9ZZZZ</name>
<dbReference type="EC" id="1.1.99.14" evidence="7"/>
<evidence type="ECO:0000256" key="4">
    <source>
        <dbReference type="ARBA" id="ARBA00022827"/>
    </source>
</evidence>
<dbReference type="Pfam" id="PF02913">
    <property type="entry name" value="FAD-oxidase_C"/>
    <property type="match status" value="1"/>
</dbReference>
<organism evidence="7">
    <name type="scientific">hydrothermal vent metagenome</name>
    <dbReference type="NCBI Taxonomy" id="652676"/>
    <lineage>
        <taxon>unclassified sequences</taxon>
        <taxon>metagenomes</taxon>
        <taxon>ecological metagenomes</taxon>
    </lineage>
</organism>
<dbReference type="Pfam" id="PF01565">
    <property type="entry name" value="FAD_binding_4"/>
    <property type="match status" value="1"/>
</dbReference>
<dbReference type="EMBL" id="UOGH01000127">
    <property type="protein sequence ID" value="VAX29615.1"/>
    <property type="molecule type" value="Genomic_DNA"/>
</dbReference>
<evidence type="ECO:0000313" key="7">
    <source>
        <dbReference type="EMBL" id="VAX29615.1"/>
    </source>
</evidence>
<dbReference type="SUPFAM" id="SSF55103">
    <property type="entry name" value="FAD-linked oxidases, C-terminal domain"/>
    <property type="match status" value="1"/>
</dbReference>
<dbReference type="FunFam" id="3.30.70.2740:FF:000001">
    <property type="entry name" value="D-lactate dehydrogenase mitochondrial"/>
    <property type="match status" value="1"/>
</dbReference>
<dbReference type="InterPro" id="IPR006094">
    <property type="entry name" value="Oxid_FAD_bind_N"/>
</dbReference>
<dbReference type="InterPro" id="IPR016164">
    <property type="entry name" value="FAD-linked_Oxase-like_C"/>
</dbReference>
<dbReference type="GO" id="GO:0071949">
    <property type="term" value="F:FAD binding"/>
    <property type="evidence" value="ECO:0007669"/>
    <property type="project" value="InterPro"/>
</dbReference>
<accession>A0A3B1DD29</accession>
<reference evidence="7" key="1">
    <citation type="submission" date="2018-06" db="EMBL/GenBank/DDBJ databases">
        <authorList>
            <person name="Zhirakovskaya E."/>
        </authorList>
    </citation>
    <scope>NUCLEOTIDE SEQUENCE</scope>
</reference>
<sequence>MQRLYRLLKKDKVSTSPEDLICYGFDASRIQVMPMAVVWPEETEDVVKVSEFAYENDIPLVPRGAGTSTTGGAVPCRGGIVLSLERMDRILEVDTDNLTVLVEPGVINGRLQKELGSRGYFYPPDPASMNFCTIGGNVAENAGGPRAIKYGVTGDYVMALEAVLPDGRLIQTGVRTPKGVVGYDLKRLLVGSEGTLSTITGIRLKILPEPQSIITLLVSFDDLRASGDVVSRIISSKVIPRTLEFMDREAIQAAEAYNPCGLKDAEALLIIELDGDLKTVQRESQKVVEVCTAHGAEVTVAEDNASRNNLWECRRAVSPALHSIAPTKISEDIVVPRTRIPDMLIFLRKLSEENGIKIVSFGHAGDGNIHVNIMVDEDNGEEYRKGLSLVKKIFSETLRLGGTISGEHGVGLTKAEYIEMEIMPSEMDLMRGIKKLFDHKNILNPGKVFP</sequence>
<dbReference type="PROSITE" id="PS51387">
    <property type="entry name" value="FAD_PCMH"/>
    <property type="match status" value="1"/>
</dbReference>
<evidence type="ECO:0000256" key="5">
    <source>
        <dbReference type="ARBA" id="ARBA00023002"/>
    </source>
</evidence>
<keyword evidence="4" id="KW-0274">FAD</keyword>
<dbReference type="Gene3D" id="3.30.465.10">
    <property type="match status" value="1"/>
</dbReference>
<keyword evidence="5 7" id="KW-0560">Oxidoreductase</keyword>
<comment type="cofactor">
    <cofactor evidence="1">
        <name>FAD</name>
        <dbReference type="ChEBI" id="CHEBI:57692"/>
    </cofactor>
</comment>
<evidence type="ECO:0000256" key="3">
    <source>
        <dbReference type="ARBA" id="ARBA00022630"/>
    </source>
</evidence>
<evidence type="ECO:0000256" key="1">
    <source>
        <dbReference type="ARBA" id="ARBA00001974"/>
    </source>
</evidence>
<dbReference type="GO" id="GO:0019154">
    <property type="term" value="F:glycolate dehydrogenase activity"/>
    <property type="evidence" value="ECO:0007669"/>
    <property type="project" value="UniProtKB-EC"/>
</dbReference>
<gene>
    <name evidence="7" type="ORF">MNBD_NITROSPIRAE02-137</name>
</gene>
<dbReference type="InterPro" id="IPR016166">
    <property type="entry name" value="FAD-bd_PCMH"/>
</dbReference>
<keyword evidence="3" id="KW-0285">Flavoprotein</keyword>
<dbReference type="InterPro" id="IPR004113">
    <property type="entry name" value="FAD-bd_oxidored_4_C"/>
</dbReference>
<dbReference type="Gene3D" id="3.30.70.2740">
    <property type="match status" value="1"/>
</dbReference>